<gene>
    <name evidence="9" type="primary">AQY1_6</name>
    <name evidence="9" type="ORF">N0V89_009218</name>
</gene>
<dbReference type="InterPro" id="IPR023271">
    <property type="entry name" value="Aquaporin-like"/>
</dbReference>
<dbReference type="Pfam" id="PF00230">
    <property type="entry name" value="MIP"/>
    <property type="match status" value="1"/>
</dbReference>
<dbReference type="InterPro" id="IPR034294">
    <property type="entry name" value="Aquaporin_transptr"/>
</dbReference>
<evidence type="ECO:0000256" key="5">
    <source>
        <dbReference type="ARBA" id="ARBA00023136"/>
    </source>
</evidence>
<evidence type="ECO:0000256" key="4">
    <source>
        <dbReference type="ARBA" id="ARBA00022989"/>
    </source>
</evidence>
<dbReference type="Gene3D" id="1.20.1080.10">
    <property type="entry name" value="Glycerol uptake facilitator protein"/>
    <property type="match status" value="1"/>
</dbReference>
<evidence type="ECO:0000256" key="6">
    <source>
        <dbReference type="RuleBase" id="RU000477"/>
    </source>
</evidence>
<evidence type="ECO:0000313" key="10">
    <source>
        <dbReference type="Proteomes" id="UP001140513"/>
    </source>
</evidence>
<organism evidence="9 10">
    <name type="scientific">Didymosphaeria variabile</name>
    <dbReference type="NCBI Taxonomy" id="1932322"/>
    <lineage>
        <taxon>Eukaryota</taxon>
        <taxon>Fungi</taxon>
        <taxon>Dikarya</taxon>
        <taxon>Ascomycota</taxon>
        <taxon>Pezizomycotina</taxon>
        <taxon>Dothideomycetes</taxon>
        <taxon>Pleosporomycetidae</taxon>
        <taxon>Pleosporales</taxon>
        <taxon>Massarineae</taxon>
        <taxon>Didymosphaeriaceae</taxon>
        <taxon>Didymosphaeria</taxon>
    </lineage>
</organism>
<feature type="transmembrane region" description="Helical" evidence="8">
    <location>
        <begin position="109"/>
        <end position="127"/>
    </location>
</feature>
<feature type="transmembrane region" description="Helical" evidence="8">
    <location>
        <begin position="84"/>
        <end position="103"/>
    </location>
</feature>
<dbReference type="PRINTS" id="PR00783">
    <property type="entry name" value="MINTRINSICP"/>
</dbReference>
<evidence type="ECO:0000313" key="9">
    <source>
        <dbReference type="EMBL" id="KAJ4347848.1"/>
    </source>
</evidence>
<feature type="transmembrane region" description="Helical" evidence="8">
    <location>
        <begin position="171"/>
        <end position="189"/>
    </location>
</feature>
<feature type="transmembrane region" description="Helical" evidence="8">
    <location>
        <begin position="42"/>
        <end position="63"/>
    </location>
</feature>
<accession>A0A9W9C719</accession>
<evidence type="ECO:0000256" key="2">
    <source>
        <dbReference type="ARBA" id="ARBA00006175"/>
    </source>
</evidence>
<comment type="caution">
    <text evidence="9">The sequence shown here is derived from an EMBL/GenBank/DDBJ whole genome shotgun (WGS) entry which is preliminary data.</text>
</comment>
<comment type="similarity">
    <text evidence="2 6">Belongs to the MIP/aquaporin (TC 1.A.8) family.</text>
</comment>
<evidence type="ECO:0000256" key="8">
    <source>
        <dbReference type="SAM" id="Phobius"/>
    </source>
</evidence>
<dbReference type="InterPro" id="IPR000425">
    <property type="entry name" value="MIP"/>
</dbReference>
<dbReference type="RefSeq" id="XP_056067236.1">
    <property type="nucleotide sequence ID" value="XM_056217971.1"/>
</dbReference>
<keyword evidence="10" id="KW-1185">Reference proteome</keyword>
<dbReference type="GO" id="GO:0005886">
    <property type="term" value="C:plasma membrane"/>
    <property type="evidence" value="ECO:0007669"/>
    <property type="project" value="TreeGrafter"/>
</dbReference>
<dbReference type="PANTHER" id="PTHR19139:SF199">
    <property type="entry name" value="MIP17260P"/>
    <property type="match status" value="1"/>
</dbReference>
<dbReference type="EMBL" id="JAPEUX010000007">
    <property type="protein sequence ID" value="KAJ4347848.1"/>
    <property type="molecule type" value="Genomic_DNA"/>
</dbReference>
<evidence type="ECO:0000256" key="7">
    <source>
        <dbReference type="SAM" id="MobiDB-lite"/>
    </source>
</evidence>
<dbReference type="GeneID" id="80912748"/>
<comment type="subcellular location">
    <subcellularLocation>
        <location evidence="1">Membrane</location>
        <topology evidence="1">Multi-pass membrane protein</topology>
    </subcellularLocation>
</comment>
<dbReference type="SUPFAM" id="SSF81338">
    <property type="entry name" value="Aquaporin-like"/>
    <property type="match status" value="1"/>
</dbReference>
<evidence type="ECO:0000256" key="3">
    <source>
        <dbReference type="ARBA" id="ARBA00022692"/>
    </source>
</evidence>
<keyword evidence="4 8" id="KW-1133">Transmembrane helix</keyword>
<keyword evidence="6" id="KW-0813">Transport</keyword>
<reference evidence="9" key="1">
    <citation type="submission" date="2022-10" db="EMBL/GenBank/DDBJ databases">
        <title>Tapping the CABI collections for fungal endophytes: first genome assemblies for Collariella, Neodidymelliopsis, Ascochyta clinopodiicola, Didymella pomorum, Didymosphaeria variabile, Neocosmospora piperis and Neocucurbitaria cava.</title>
        <authorList>
            <person name="Hill R."/>
        </authorList>
    </citation>
    <scope>NUCLEOTIDE SEQUENCE</scope>
    <source>
        <strain evidence="9">IMI 356815</strain>
    </source>
</reference>
<sequence length="266" mass="28190">MSKHSEDGMLPTHNHHDSPAIASPPLPDKSIRHEYPVFIGEFIGTFMFLFLAFAGTSIAIVSATVENADSDRFDLNPVQNVSKLIYISFAFGAALAVNVSIFADISGGMFNPAVTLSLLLIGAIRPLRAVHSMLAQLVAGICAAFVVSALLPGPLPTATKLEPSISITRGLFLEMFLTAQLVLTILILPGGPSKPLVIGLTLFVAELCGVYYTGGSLNPARSFGPAVVTGFQGYHWIYWVGPALGAALGALAFLGLRILEPEKARE</sequence>
<protein>
    <submittedName>
        <fullName evidence="9">Aquaporin-1</fullName>
    </submittedName>
</protein>
<evidence type="ECO:0000256" key="1">
    <source>
        <dbReference type="ARBA" id="ARBA00004141"/>
    </source>
</evidence>
<keyword evidence="5 8" id="KW-0472">Membrane</keyword>
<proteinExistence type="inferred from homology"/>
<feature type="transmembrane region" description="Helical" evidence="8">
    <location>
        <begin position="134"/>
        <end position="151"/>
    </location>
</feature>
<dbReference type="GO" id="GO:0015250">
    <property type="term" value="F:water channel activity"/>
    <property type="evidence" value="ECO:0007669"/>
    <property type="project" value="TreeGrafter"/>
</dbReference>
<keyword evidence="3 6" id="KW-0812">Transmembrane</keyword>
<feature type="region of interest" description="Disordered" evidence="7">
    <location>
        <begin position="1"/>
        <end position="27"/>
    </location>
</feature>
<dbReference type="OrthoDB" id="3222at2759"/>
<feature type="transmembrane region" description="Helical" evidence="8">
    <location>
        <begin position="196"/>
        <end position="214"/>
    </location>
</feature>
<dbReference type="Proteomes" id="UP001140513">
    <property type="component" value="Unassembled WGS sequence"/>
</dbReference>
<dbReference type="PANTHER" id="PTHR19139">
    <property type="entry name" value="AQUAPORIN TRANSPORTER"/>
    <property type="match status" value="1"/>
</dbReference>
<dbReference type="AlphaFoldDB" id="A0A9W9C719"/>
<feature type="transmembrane region" description="Helical" evidence="8">
    <location>
        <begin position="234"/>
        <end position="256"/>
    </location>
</feature>
<name>A0A9W9C719_9PLEO</name>